<evidence type="ECO:0000256" key="4">
    <source>
        <dbReference type="ARBA" id="ARBA00022448"/>
    </source>
</evidence>
<dbReference type="Proteomes" id="UP000002729">
    <property type="component" value="Unassembled WGS sequence"/>
</dbReference>
<reference evidence="8 9" key="1">
    <citation type="journal article" date="2011" name="Proc. Natl. Acad. Sci. U.S.A.">
        <title>Niche of harmful alga Aureococcus anophagefferens revealed through ecogenomics.</title>
        <authorList>
            <person name="Gobler C.J."/>
            <person name="Berry D.L."/>
            <person name="Dyhrman S.T."/>
            <person name="Wilhelm S.W."/>
            <person name="Salamov A."/>
            <person name="Lobanov A.V."/>
            <person name="Zhang Y."/>
            <person name="Collier J.L."/>
            <person name="Wurch L.L."/>
            <person name="Kustka A.B."/>
            <person name="Dill B.D."/>
            <person name="Shah M."/>
            <person name="VerBerkmoes N.C."/>
            <person name="Kuo A."/>
            <person name="Terry A."/>
            <person name="Pangilinan J."/>
            <person name="Lindquist E.A."/>
            <person name="Lucas S."/>
            <person name="Paulsen I.T."/>
            <person name="Hattenrath-Lehmann T.K."/>
            <person name="Talmage S.C."/>
            <person name="Walker E.A."/>
            <person name="Koch F."/>
            <person name="Burson A.M."/>
            <person name="Marcoval M.A."/>
            <person name="Tang Y.Z."/>
            <person name="Lecleir G.R."/>
            <person name="Coyne K.J."/>
            <person name="Berg G.M."/>
            <person name="Bertrand E.M."/>
            <person name="Saito M.A."/>
            <person name="Gladyshev V.N."/>
            <person name="Grigoriev I.V."/>
        </authorList>
    </citation>
    <scope>NUCLEOTIDE SEQUENCE [LARGE SCALE GENOMIC DNA]</scope>
    <source>
        <strain evidence="9">CCMP 1984</strain>
    </source>
</reference>
<dbReference type="InterPro" id="IPR044189">
    <property type="entry name" value="XPO4/7-like"/>
</dbReference>
<sequence>MAAPDAQQYVAQFEQCVAALQTGANAAQATKTLLALREDPRCLEIAQCVLAGSASREAQFHALTLFREGALQRWASLGAPQRSGAAGLALDFAARLDPGAEPFVSAAALRAFAALWARGFADAARGPKEATRALARDVLAKVKAAAGDRGDVLCNALGALVQQFSGLENTLGVAKGLRDAARQRVETQALFDVAKIAFGALRACAAAPGDVPRDAAAAAELAEQVLGWDFSGAGDALTARVAPPAPWKALLADGGALDACAALIERCPPGHAARRPARAAATLLASAQGEAVVANEAAYRRSAAACATRVAASAAAHAAAARTFDDAVAELRSAADLVSAVFGAAGGASQVAADVLGPLLEASARNCDWVASRCVERAAAATAAVVDAARQRTNHGLVARAAAAADDADAALDEGLAPLLEAWALVAGDEAVVLYDAAAAEGSNARPPWLHAVVAEVGASVFGRYARCRVEAARAQAAAGVLGELEEDASADDVAAGDARERLETAAAVGRRHVAASCRALDELLTTALERVGALGAATDALEVDATLEEVVVLADLAGALLADDDSSGETVAVPLAIAAAARRDGDAAGAAAALLHKVLSLVQTDVRRPSSPAVAACLAAFLARLLAAYARAPDAPPGPLGDFAAAAPQVVAGALGAAAAWLAAWRAEPAVVAGCARLITVAATARRGALAGDAAAADATLPLLEAHGAALIGDATPLAAGFRRAPPALRADVARACGDLALALDALGARHFEALGGAVARALADALRADDGDGADAALRCYAGLGGASAAQGFDGAGAAAARRLPGDAVAAMVDPLLRDLEARPRRPLASAALAAVGATLAAQLPYASPDARRALFAAAPRAMALCAADRFGLRGDADAAHDDLDEALRVVDALVSDDLFGDDDGADAVGAGLACLGFLVPNLDADLLCRRADAARKFYGSVAAAVDAAPERVAGHASLGAVVPALHFGYGLPDAVAARAALSSTRGLAAYYAALDGAARGAAAETWLACAGALLRPLLAHAGAVWDRADDAADALLALFAAADGAAPAAVAAAVAPADGAAAAQLGEDVAALAAHAAQLLRSAGAPSLAAALRRRETRRLWRDAFAAFLTKARGYLIQS</sequence>
<keyword evidence="4" id="KW-0813">Transport</keyword>
<keyword evidence="7" id="KW-0539">Nucleus</keyword>
<dbReference type="PANTHER" id="PTHR12596">
    <property type="entry name" value="EXPORTIN 4,7-RELATED"/>
    <property type="match status" value="1"/>
</dbReference>
<dbReference type="GeneID" id="20225503"/>
<comment type="similarity">
    <text evidence="3">Belongs to the exportin family.</text>
</comment>
<organism evidence="9">
    <name type="scientific">Aureococcus anophagefferens</name>
    <name type="common">Harmful bloom alga</name>
    <dbReference type="NCBI Taxonomy" id="44056"/>
    <lineage>
        <taxon>Eukaryota</taxon>
        <taxon>Sar</taxon>
        <taxon>Stramenopiles</taxon>
        <taxon>Ochrophyta</taxon>
        <taxon>Pelagophyceae</taxon>
        <taxon>Pelagomonadales</taxon>
        <taxon>Pelagomonadaceae</taxon>
        <taxon>Aureococcus</taxon>
    </lineage>
</organism>
<dbReference type="GO" id="GO:0005737">
    <property type="term" value="C:cytoplasm"/>
    <property type="evidence" value="ECO:0007669"/>
    <property type="project" value="UniProtKB-SubCell"/>
</dbReference>
<accession>F0YFG9</accession>
<protein>
    <recommendedName>
        <fullName evidence="10">Importin N-terminal domain-containing protein</fullName>
    </recommendedName>
</protein>
<dbReference type="AlphaFoldDB" id="F0YFG9"/>
<dbReference type="OrthoDB" id="10692119at2759"/>
<evidence type="ECO:0000256" key="6">
    <source>
        <dbReference type="ARBA" id="ARBA00022927"/>
    </source>
</evidence>
<evidence type="ECO:0000256" key="2">
    <source>
        <dbReference type="ARBA" id="ARBA00004496"/>
    </source>
</evidence>
<dbReference type="RefSeq" id="XP_009039204.1">
    <property type="nucleotide sequence ID" value="XM_009040956.1"/>
</dbReference>
<dbReference type="Gene3D" id="1.25.10.10">
    <property type="entry name" value="Leucine-rich Repeat Variant"/>
    <property type="match status" value="1"/>
</dbReference>
<keyword evidence="9" id="KW-1185">Reference proteome</keyword>
<evidence type="ECO:0000256" key="7">
    <source>
        <dbReference type="ARBA" id="ARBA00023242"/>
    </source>
</evidence>
<keyword evidence="6" id="KW-0653">Protein transport</keyword>
<gene>
    <name evidence="8" type="ORF">AURANDRAFT_65783</name>
</gene>
<evidence type="ECO:0000313" key="8">
    <source>
        <dbReference type="EMBL" id="EGB06257.1"/>
    </source>
</evidence>
<evidence type="ECO:0000313" key="9">
    <source>
        <dbReference type="Proteomes" id="UP000002729"/>
    </source>
</evidence>
<dbReference type="GO" id="GO:0005049">
    <property type="term" value="F:nuclear export signal receptor activity"/>
    <property type="evidence" value="ECO:0007669"/>
    <property type="project" value="InterPro"/>
</dbReference>
<dbReference type="GO" id="GO:0005643">
    <property type="term" value="C:nuclear pore"/>
    <property type="evidence" value="ECO:0007669"/>
    <property type="project" value="TreeGrafter"/>
</dbReference>
<evidence type="ECO:0008006" key="10">
    <source>
        <dbReference type="Google" id="ProtNLM"/>
    </source>
</evidence>
<evidence type="ECO:0000256" key="5">
    <source>
        <dbReference type="ARBA" id="ARBA00022490"/>
    </source>
</evidence>
<evidence type="ECO:0000256" key="1">
    <source>
        <dbReference type="ARBA" id="ARBA00004123"/>
    </source>
</evidence>
<dbReference type="GO" id="GO:0006611">
    <property type="term" value="P:protein export from nucleus"/>
    <property type="evidence" value="ECO:0007669"/>
    <property type="project" value="TreeGrafter"/>
</dbReference>
<dbReference type="PANTHER" id="PTHR12596:SF1">
    <property type="entry name" value="EXPORTIN-4"/>
    <property type="match status" value="1"/>
</dbReference>
<evidence type="ECO:0000256" key="3">
    <source>
        <dbReference type="ARBA" id="ARBA00009466"/>
    </source>
</evidence>
<comment type="subcellular location">
    <subcellularLocation>
        <location evidence="2">Cytoplasm</location>
    </subcellularLocation>
    <subcellularLocation>
        <location evidence="1">Nucleus</location>
    </subcellularLocation>
</comment>
<dbReference type="InterPro" id="IPR011989">
    <property type="entry name" value="ARM-like"/>
</dbReference>
<dbReference type="InParanoid" id="F0YFG9"/>
<keyword evidence="5" id="KW-0963">Cytoplasm</keyword>
<dbReference type="EMBL" id="GL833136">
    <property type="protein sequence ID" value="EGB06257.1"/>
    <property type="molecule type" value="Genomic_DNA"/>
</dbReference>
<dbReference type="KEGG" id="aaf:AURANDRAFT_65783"/>
<name>F0YFG9_AURAN</name>
<proteinExistence type="inferred from homology"/>
<dbReference type="OMA" id="CARLITV"/>